<dbReference type="SUPFAM" id="SSF81382">
    <property type="entry name" value="Skp1 dimerisation domain-like"/>
    <property type="match status" value="2"/>
</dbReference>
<dbReference type="InterPro" id="IPR016073">
    <property type="entry name" value="Skp1_comp_POZ"/>
</dbReference>
<proteinExistence type="inferred from homology"/>
<reference evidence="6 7" key="1">
    <citation type="submission" date="2012-08" db="EMBL/GenBank/DDBJ databases">
        <title>Oryza genome evolution.</title>
        <authorList>
            <person name="Wing R.A."/>
        </authorList>
    </citation>
    <scope>NUCLEOTIDE SEQUENCE</scope>
</reference>
<dbReference type="Pfam" id="PF01466">
    <property type="entry name" value="Skp1"/>
    <property type="match status" value="2"/>
</dbReference>
<dbReference type="AlphaFoldDB" id="A0A0D9X1S4"/>
<dbReference type="InterPro" id="IPR011333">
    <property type="entry name" value="SKP1/BTB/POZ_sf"/>
</dbReference>
<evidence type="ECO:0008006" key="8">
    <source>
        <dbReference type="Google" id="ProtNLM"/>
    </source>
</evidence>
<dbReference type="PANTHER" id="PTHR11165">
    <property type="entry name" value="SKP1"/>
    <property type="match status" value="1"/>
</dbReference>
<evidence type="ECO:0000259" key="5">
    <source>
        <dbReference type="Pfam" id="PF03931"/>
    </source>
</evidence>
<dbReference type="InterPro" id="IPR016072">
    <property type="entry name" value="Skp1_comp_dimer"/>
</dbReference>
<evidence type="ECO:0000313" key="6">
    <source>
        <dbReference type="EnsemblPlants" id="LPERR07G20000.1"/>
    </source>
</evidence>
<dbReference type="SMART" id="SM00512">
    <property type="entry name" value="Skp1"/>
    <property type="match status" value="2"/>
</dbReference>
<evidence type="ECO:0000313" key="7">
    <source>
        <dbReference type="Proteomes" id="UP000032180"/>
    </source>
</evidence>
<protein>
    <recommendedName>
        <fullName evidence="8">SKP1 component dimerisation domain-containing protein</fullName>
    </recommendedName>
</protein>
<feature type="domain" description="SKP1 component dimerisation" evidence="4">
    <location>
        <begin position="291"/>
        <end position="325"/>
    </location>
</feature>
<dbReference type="InterPro" id="IPR016897">
    <property type="entry name" value="SKP1"/>
</dbReference>
<dbReference type="EnsemblPlants" id="LPERR07G20000.1">
    <property type="protein sequence ID" value="LPERR07G20000.1"/>
    <property type="gene ID" value="LPERR07G20000"/>
</dbReference>
<dbReference type="Gene3D" id="3.30.710.10">
    <property type="entry name" value="Potassium Channel Kv1.1, Chain A"/>
    <property type="match status" value="2"/>
</dbReference>
<feature type="domain" description="SKP1 component POZ" evidence="5">
    <location>
        <begin position="40"/>
        <end position="97"/>
    </location>
</feature>
<dbReference type="Pfam" id="PF03931">
    <property type="entry name" value="Skp1_POZ"/>
    <property type="match status" value="2"/>
</dbReference>
<dbReference type="InterPro" id="IPR036296">
    <property type="entry name" value="SKP1-like_dim_sf"/>
</dbReference>
<name>A0A0D9X1S4_9ORYZ</name>
<comment type="similarity">
    <text evidence="2">Belongs to the SKP1 family.</text>
</comment>
<keyword evidence="3" id="KW-0833">Ubl conjugation pathway</keyword>
<dbReference type="STRING" id="77586.A0A0D9X1S4"/>
<feature type="domain" description="SKP1 component dimerisation" evidence="4">
    <location>
        <begin position="142"/>
        <end position="189"/>
    </location>
</feature>
<comment type="pathway">
    <text evidence="1">Protein modification; protein ubiquitination.</text>
</comment>
<dbReference type="HOGENOM" id="CLU_059252_0_1_1"/>
<reference evidence="6" key="3">
    <citation type="submission" date="2015-04" db="UniProtKB">
        <authorList>
            <consortium name="EnsemblPlants"/>
        </authorList>
    </citation>
    <scope>IDENTIFICATION</scope>
</reference>
<accession>A0A0D9X1S4</accession>
<dbReference type="GO" id="GO:0006511">
    <property type="term" value="P:ubiquitin-dependent protein catabolic process"/>
    <property type="evidence" value="ECO:0007669"/>
    <property type="project" value="InterPro"/>
</dbReference>
<dbReference type="SUPFAM" id="SSF54695">
    <property type="entry name" value="POZ domain"/>
    <property type="match status" value="2"/>
</dbReference>
<sequence length="352" mass="38592">MESGSSGAGAAAAAATGNSLAVKAARDAAAAGAGDAAAGMIYLGSNDGKPFAMTKASASKSKLFKGMIKSGTTENGIPLTEIDSQTFEKVKEYCDEHGNNFSDTDEEKERRKVFDEAFIRELDNDKASLFAVIHAANFLNIQGLLDITCQCVADTIKGKTPEEIRVAFDIENDLTPDDLEEIRQEDAWAFEDTLKSKDDELFSVTEASARQSKLIEDMIVSGVITHPYELPSVDAETLKVIEYCDEHGNSKPDEEKEKLKEFDTAFIRELEEDKPCLYNVLTAANFLGIGGLFDLCCERVRDAIKGRTSDEIRAAFNITGNFTLDYREEDSGESCWVYNEEVEEGDEQSSKP</sequence>
<dbReference type="UniPathway" id="UPA00143"/>
<dbReference type="FunFam" id="3.30.710.10:FF:000124">
    <property type="entry name" value="Protein CBG09126"/>
    <property type="match status" value="2"/>
</dbReference>
<keyword evidence="7" id="KW-1185">Reference proteome</keyword>
<dbReference type="GO" id="GO:0009867">
    <property type="term" value="P:jasmonic acid mediated signaling pathway"/>
    <property type="evidence" value="ECO:0007669"/>
    <property type="project" value="UniProtKB-ARBA"/>
</dbReference>
<evidence type="ECO:0000256" key="1">
    <source>
        <dbReference type="ARBA" id="ARBA00004906"/>
    </source>
</evidence>
<feature type="domain" description="SKP1 component POZ" evidence="5">
    <location>
        <begin position="193"/>
        <end position="247"/>
    </location>
</feature>
<evidence type="ECO:0000259" key="4">
    <source>
        <dbReference type="Pfam" id="PF01466"/>
    </source>
</evidence>
<dbReference type="eggNOG" id="KOG1724">
    <property type="taxonomic scope" value="Eukaryota"/>
</dbReference>
<evidence type="ECO:0000256" key="2">
    <source>
        <dbReference type="ARBA" id="ARBA00009993"/>
    </source>
</evidence>
<dbReference type="Gramene" id="LPERR07G20000.1">
    <property type="protein sequence ID" value="LPERR07G20000.1"/>
    <property type="gene ID" value="LPERR07G20000"/>
</dbReference>
<organism evidence="6 7">
    <name type="scientific">Leersia perrieri</name>
    <dbReference type="NCBI Taxonomy" id="77586"/>
    <lineage>
        <taxon>Eukaryota</taxon>
        <taxon>Viridiplantae</taxon>
        <taxon>Streptophyta</taxon>
        <taxon>Embryophyta</taxon>
        <taxon>Tracheophyta</taxon>
        <taxon>Spermatophyta</taxon>
        <taxon>Magnoliopsida</taxon>
        <taxon>Liliopsida</taxon>
        <taxon>Poales</taxon>
        <taxon>Poaceae</taxon>
        <taxon>BOP clade</taxon>
        <taxon>Oryzoideae</taxon>
        <taxon>Oryzeae</taxon>
        <taxon>Oryzinae</taxon>
        <taxon>Leersia</taxon>
    </lineage>
</organism>
<reference evidence="7" key="2">
    <citation type="submission" date="2013-12" db="EMBL/GenBank/DDBJ databases">
        <authorList>
            <person name="Yu Y."/>
            <person name="Lee S."/>
            <person name="de Baynast K."/>
            <person name="Wissotski M."/>
            <person name="Liu L."/>
            <person name="Talag J."/>
            <person name="Goicoechea J."/>
            <person name="Angelova A."/>
            <person name="Jetty R."/>
            <person name="Kudrna D."/>
            <person name="Golser W."/>
            <person name="Rivera L."/>
            <person name="Zhang J."/>
            <person name="Wing R."/>
        </authorList>
    </citation>
    <scope>NUCLEOTIDE SEQUENCE</scope>
</reference>
<dbReference type="GO" id="GO:0016567">
    <property type="term" value="P:protein ubiquitination"/>
    <property type="evidence" value="ECO:0007669"/>
    <property type="project" value="UniProtKB-UniPathway"/>
</dbReference>
<dbReference type="InterPro" id="IPR001232">
    <property type="entry name" value="SKP1-like"/>
</dbReference>
<evidence type="ECO:0000256" key="3">
    <source>
        <dbReference type="ARBA" id="ARBA00022786"/>
    </source>
</evidence>
<dbReference type="Proteomes" id="UP000032180">
    <property type="component" value="Chromosome 7"/>
</dbReference>